<keyword evidence="3" id="KW-0378">Hydrolase</keyword>
<feature type="domain" description="Peptidase S49" evidence="7">
    <location>
        <begin position="404"/>
        <end position="555"/>
    </location>
</feature>
<feature type="active site" description="Nucleophile" evidence="5">
    <location>
        <position position="421"/>
    </location>
</feature>
<dbReference type="GO" id="GO:0008236">
    <property type="term" value="F:serine-type peptidase activity"/>
    <property type="evidence" value="ECO:0007669"/>
    <property type="project" value="UniProtKB-KW"/>
</dbReference>
<feature type="active site" description="Proton donor/acceptor" evidence="5">
    <location>
        <position position="220"/>
    </location>
</feature>
<keyword evidence="6" id="KW-0812">Transmembrane</keyword>
<dbReference type="Pfam" id="PF01343">
    <property type="entry name" value="Peptidase_S49"/>
    <property type="match status" value="2"/>
</dbReference>
<dbReference type="NCBIfam" id="TIGR00705">
    <property type="entry name" value="SppA_67K"/>
    <property type="match status" value="1"/>
</dbReference>
<dbReference type="AlphaFoldDB" id="A0A368BNC6"/>
<dbReference type="PANTHER" id="PTHR33209">
    <property type="entry name" value="PROTEASE 4"/>
    <property type="match status" value="1"/>
</dbReference>
<proteinExistence type="inferred from homology"/>
<keyword evidence="2" id="KW-0645">Protease</keyword>
<keyword evidence="6" id="KW-0472">Membrane</keyword>
<gene>
    <name evidence="8" type="primary">sppA</name>
    <name evidence="8" type="ORF">DBW97_02495</name>
</gene>
<evidence type="ECO:0000256" key="5">
    <source>
        <dbReference type="PIRSR" id="PIRSR001217-1"/>
    </source>
</evidence>
<dbReference type="InterPro" id="IPR029045">
    <property type="entry name" value="ClpP/crotonase-like_dom_sf"/>
</dbReference>
<dbReference type="GO" id="GO:0006465">
    <property type="term" value="P:signal peptide processing"/>
    <property type="evidence" value="ECO:0007669"/>
    <property type="project" value="InterPro"/>
</dbReference>
<dbReference type="PANTHER" id="PTHR33209:SF1">
    <property type="entry name" value="PEPTIDASE S49 DOMAIN-CONTAINING PROTEIN"/>
    <property type="match status" value="1"/>
</dbReference>
<dbReference type="InterPro" id="IPR004635">
    <property type="entry name" value="Pept_S49_SppA"/>
</dbReference>
<dbReference type="Gene3D" id="3.90.226.10">
    <property type="entry name" value="2-enoyl-CoA Hydratase, Chain A, domain 1"/>
    <property type="match status" value="4"/>
</dbReference>
<dbReference type="InterPro" id="IPR002142">
    <property type="entry name" value="Peptidase_S49"/>
</dbReference>
<dbReference type="NCBIfam" id="TIGR00706">
    <property type="entry name" value="SppA_dom"/>
    <property type="match status" value="1"/>
</dbReference>
<dbReference type="InterPro" id="IPR004634">
    <property type="entry name" value="Pept_S49_pIV"/>
</dbReference>
<dbReference type="SUPFAM" id="SSF52096">
    <property type="entry name" value="ClpP/crotonase"/>
    <property type="match status" value="2"/>
</dbReference>
<protein>
    <submittedName>
        <fullName evidence="8">Signal peptide peptidase SppA</fullName>
    </submittedName>
</protein>
<reference evidence="8 9" key="1">
    <citation type="journal article" date="2018" name="Microbiome">
        <title>Fine metagenomic profile of the Mediterranean stratified and mixed water columns revealed by assembly and recruitment.</title>
        <authorList>
            <person name="Haro-Moreno J.M."/>
            <person name="Lopez-Perez M."/>
            <person name="De La Torre J.R."/>
            <person name="Picazo A."/>
            <person name="Camacho A."/>
            <person name="Rodriguez-Valera F."/>
        </authorList>
    </citation>
    <scope>NUCLEOTIDE SEQUENCE [LARGE SCALE GENOMIC DNA]</scope>
    <source>
        <strain evidence="8">MED-G83</strain>
    </source>
</reference>
<keyword evidence="6" id="KW-1133">Transmembrane helix</keyword>
<organism evidence="8 9">
    <name type="scientific">SAR86 cluster bacterium</name>
    <dbReference type="NCBI Taxonomy" id="2030880"/>
    <lineage>
        <taxon>Bacteria</taxon>
        <taxon>Pseudomonadati</taxon>
        <taxon>Pseudomonadota</taxon>
        <taxon>Gammaproteobacteria</taxon>
        <taxon>SAR86 cluster</taxon>
    </lineage>
</organism>
<evidence type="ECO:0000256" key="4">
    <source>
        <dbReference type="ARBA" id="ARBA00022825"/>
    </source>
</evidence>
<dbReference type="EMBL" id="QOPD01000003">
    <property type="protein sequence ID" value="RCL38394.1"/>
    <property type="molecule type" value="Genomic_DNA"/>
</dbReference>
<comment type="similarity">
    <text evidence="1">Belongs to the peptidase S49 family.</text>
</comment>
<evidence type="ECO:0000313" key="9">
    <source>
        <dbReference type="Proteomes" id="UP000252147"/>
    </source>
</evidence>
<feature type="transmembrane region" description="Helical" evidence="6">
    <location>
        <begin position="33"/>
        <end position="56"/>
    </location>
</feature>
<evidence type="ECO:0000256" key="3">
    <source>
        <dbReference type="ARBA" id="ARBA00022801"/>
    </source>
</evidence>
<evidence type="ECO:0000259" key="7">
    <source>
        <dbReference type="Pfam" id="PF01343"/>
    </source>
</evidence>
<dbReference type="InterPro" id="IPR047272">
    <property type="entry name" value="S49_SppA_C"/>
</dbReference>
<accession>A0A368BNC6</accession>
<keyword evidence="4" id="KW-0720">Serine protease</keyword>
<feature type="domain" description="Peptidase S49" evidence="7">
    <location>
        <begin position="153"/>
        <end position="302"/>
    </location>
</feature>
<comment type="caution">
    <text evidence="8">The sequence shown here is derived from an EMBL/GenBank/DDBJ whole genome shotgun (WGS) entry which is preliminary data.</text>
</comment>
<dbReference type="Proteomes" id="UP000252147">
    <property type="component" value="Unassembled WGS sequence"/>
</dbReference>
<name>A0A368BNC6_9GAMM</name>
<evidence type="ECO:0000256" key="1">
    <source>
        <dbReference type="ARBA" id="ARBA00008683"/>
    </source>
</evidence>
<evidence type="ECO:0000256" key="6">
    <source>
        <dbReference type="SAM" id="Phobius"/>
    </source>
</evidence>
<dbReference type="CDD" id="cd07023">
    <property type="entry name" value="S49_Sppa_N_C"/>
    <property type="match status" value="1"/>
</dbReference>
<dbReference type="GO" id="GO:0016020">
    <property type="term" value="C:membrane"/>
    <property type="evidence" value="ECO:0007669"/>
    <property type="project" value="InterPro"/>
</dbReference>
<sequence length="615" mass="68611">MNNQFFTKLGSFLGTVWSYITVGRDFFWKAIRFTFATGIFLLVAVGILNSLISPLWTDSDKPDSEGKVVVFKPSGIVVDQEPGKVEAEWWEQALEESLGASESTRVYQYRDMIKFFEDFKNDENVDAMIFDPSGLGIQIPYVLAIAEKIKEAVDAGKEIVVRSNYLGDASYVLASAGSEISSQTYSAFAIDGFGGPREYYKNFFNKFLITPRIFAAGDFKTGPEQFTRDSMSEEAKANLEFYTPLWGKFKSFVQEQRDIDLQWIADDSWEQLVNGEVDEWTAALDWGLVDIIEEDDDFDARMIEKFGALEDDEEELNAIYFRDYLETLPKDKPAKSDNVIRVVAIEGAIMGGDVMLGTAGSDGIVEMLKDAHENEDTKAIVLRVNSPGGSVVASDYIRWEIEKAQEKGIPVVVSMGSLAASGGYWVSSLADKIYAESDTITGSIGVYGTLFSVERIYDWMGIGIDGYSTTKWGAFDMMRQDWPIEIEDIVRSGINSIYVKFTTQTSIDRNIPLEVVKEIAKGRVYSGERALEIGLVDEIGNLEDALAYAANLAEVEEFKVDYVKPPAPSGSGFAFTISNTIEIVKSFLGLSPKQSFQKNYLDNIHIYCYGCVYSD</sequence>
<dbReference type="PIRSF" id="PIRSF001217">
    <property type="entry name" value="Protease_4_SppA"/>
    <property type="match status" value="1"/>
</dbReference>
<evidence type="ECO:0000313" key="8">
    <source>
        <dbReference type="EMBL" id="RCL38394.1"/>
    </source>
</evidence>
<evidence type="ECO:0000256" key="2">
    <source>
        <dbReference type="ARBA" id="ARBA00022670"/>
    </source>
</evidence>